<dbReference type="GO" id="GO:0008840">
    <property type="term" value="F:4-hydroxy-tetrahydrodipicolinate synthase activity"/>
    <property type="evidence" value="ECO:0007669"/>
    <property type="project" value="TreeGrafter"/>
</dbReference>
<evidence type="ECO:0000313" key="5">
    <source>
        <dbReference type="Proteomes" id="UP000234275"/>
    </source>
</evidence>
<protein>
    <submittedName>
        <fullName evidence="4">Aldolase</fullName>
    </submittedName>
</protein>
<feature type="active site" description="Schiff-base intermediate with substrate" evidence="2">
    <location>
        <position position="179"/>
    </location>
</feature>
<accession>A0A2I2G9T1</accession>
<keyword evidence="5" id="KW-1185">Reference proteome</keyword>
<dbReference type="VEuPathDB" id="FungiDB:P170DRAFT_475934"/>
<dbReference type="Pfam" id="PF00701">
    <property type="entry name" value="DHDPS"/>
    <property type="match status" value="1"/>
</dbReference>
<dbReference type="PANTHER" id="PTHR12128:SF47">
    <property type="entry name" value="DIHYDRODIPICOLINATE SYNTHASE-RELATED"/>
    <property type="match status" value="1"/>
</dbReference>
<evidence type="ECO:0000256" key="1">
    <source>
        <dbReference type="PIRNR" id="PIRNR001365"/>
    </source>
</evidence>
<dbReference type="SUPFAM" id="SSF51569">
    <property type="entry name" value="Aldolase"/>
    <property type="match status" value="1"/>
</dbReference>
<organism evidence="4 5">
    <name type="scientific">Aspergillus steynii IBT 23096</name>
    <dbReference type="NCBI Taxonomy" id="1392250"/>
    <lineage>
        <taxon>Eukaryota</taxon>
        <taxon>Fungi</taxon>
        <taxon>Dikarya</taxon>
        <taxon>Ascomycota</taxon>
        <taxon>Pezizomycotina</taxon>
        <taxon>Eurotiomycetes</taxon>
        <taxon>Eurotiomycetidae</taxon>
        <taxon>Eurotiales</taxon>
        <taxon>Aspergillaceae</taxon>
        <taxon>Aspergillus</taxon>
        <taxon>Aspergillus subgen. Circumdati</taxon>
    </lineage>
</organism>
<comment type="caution">
    <text evidence="4">The sequence shown here is derived from an EMBL/GenBank/DDBJ whole genome shotgun (WGS) entry which is preliminary data.</text>
</comment>
<dbReference type="Proteomes" id="UP000234275">
    <property type="component" value="Unassembled WGS sequence"/>
</dbReference>
<evidence type="ECO:0000256" key="2">
    <source>
        <dbReference type="PIRSR" id="PIRSR001365-1"/>
    </source>
</evidence>
<name>A0A2I2G9T1_9EURO</name>
<dbReference type="EMBL" id="MSFO01000004">
    <property type="protein sequence ID" value="PLB49640.1"/>
    <property type="molecule type" value="Genomic_DNA"/>
</dbReference>
<dbReference type="OrthoDB" id="191315at2759"/>
<feature type="active site" description="Proton donor/acceptor" evidence="2">
    <location>
        <position position="150"/>
    </location>
</feature>
<dbReference type="Gene3D" id="3.20.20.70">
    <property type="entry name" value="Aldolase class I"/>
    <property type="match status" value="1"/>
</dbReference>
<dbReference type="InterPro" id="IPR013785">
    <property type="entry name" value="Aldolase_TIM"/>
</dbReference>
<comment type="similarity">
    <text evidence="1">Belongs to the DapA family.</text>
</comment>
<proteinExistence type="inferred from homology"/>
<feature type="binding site" evidence="3">
    <location>
        <position position="222"/>
    </location>
    <ligand>
        <name>pyruvate</name>
        <dbReference type="ChEBI" id="CHEBI:15361"/>
    </ligand>
</feature>
<dbReference type="SMART" id="SM01130">
    <property type="entry name" value="DHDPS"/>
    <property type="match status" value="1"/>
</dbReference>
<dbReference type="PANTHER" id="PTHR12128">
    <property type="entry name" value="DIHYDRODIPICOLINATE SYNTHASE"/>
    <property type="match status" value="1"/>
</dbReference>
<dbReference type="RefSeq" id="XP_024704942.1">
    <property type="nucleotide sequence ID" value="XM_024853302.1"/>
</dbReference>
<dbReference type="InterPro" id="IPR002220">
    <property type="entry name" value="DapA-like"/>
</dbReference>
<keyword evidence="1" id="KW-0456">Lyase</keyword>
<evidence type="ECO:0000256" key="3">
    <source>
        <dbReference type="PIRSR" id="PIRSR001365-2"/>
    </source>
</evidence>
<dbReference type="PRINTS" id="PR00146">
    <property type="entry name" value="DHPICSNTHASE"/>
</dbReference>
<dbReference type="PIRSF" id="PIRSF001365">
    <property type="entry name" value="DHDPS"/>
    <property type="match status" value="1"/>
</dbReference>
<sequence>MTVPPKQKSPPPGIYCPVISLYTSTDRQDIDLEASSKFFSYLISSGIDGLVLAGTTAEAALLSADERKDLVQTARKAAVDLGRPDLPIMAGISGQSTNESIRLAQSAWDAGADYGLLLPPNYWPKAVSRDIILDFYRAVADATPLPIVIYSFPAVTNNIDLNSDLLSSLAEHPNIVGVKLTCGNAGKVTRLTNKYTHDQFAVYAGSSDWLIPCLSGGGSGCVTGIANVFPRTVAHLYDLWKKGEVQEARQLQGVVAEAEKACKEGIAPTKYAAAYFVGDAVGIQERAFWPRRPYRAVGEVVRKWVVEVMGFLEGVERSRV</sequence>
<dbReference type="AlphaFoldDB" id="A0A2I2G9T1"/>
<dbReference type="STRING" id="1392250.A0A2I2G9T1"/>
<dbReference type="CDD" id="cd00408">
    <property type="entry name" value="DHDPS-like"/>
    <property type="match status" value="1"/>
</dbReference>
<evidence type="ECO:0000313" key="4">
    <source>
        <dbReference type="EMBL" id="PLB49640.1"/>
    </source>
</evidence>
<gene>
    <name evidence="4" type="ORF">P170DRAFT_475934</name>
</gene>
<dbReference type="GeneID" id="36561000"/>
<reference evidence="4 5" key="1">
    <citation type="submission" date="2016-12" db="EMBL/GenBank/DDBJ databases">
        <title>The genomes of Aspergillus section Nigri reveals drivers in fungal speciation.</title>
        <authorList>
            <consortium name="DOE Joint Genome Institute"/>
            <person name="Vesth T.C."/>
            <person name="Nybo J."/>
            <person name="Theobald S."/>
            <person name="Brandl J."/>
            <person name="Frisvad J.C."/>
            <person name="Nielsen K.F."/>
            <person name="Lyhne E.K."/>
            <person name="Kogle M.E."/>
            <person name="Kuo A."/>
            <person name="Riley R."/>
            <person name="Clum A."/>
            <person name="Nolan M."/>
            <person name="Lipzen A."/>
            <person name="Salamov A."/>
            <person name="Henrissat B."/>
            <person name="Wiebenga A."/>
            <person name="De Vries R.P."/>
            <person name="Grigoriev I.V."/>
            <person name="Mortensen U.H."/>
            <person name="Andersen M.R."/>
            <person name="Baker S.E."/>
        </authorList>
    </citation>
    <scope>NUCLEOTIDE SEQUENCE [LARGE SCALE GENOMIC DNA]</scope>
    <source>
        <strain evidence="4 5">IBT 23096</strain>
    </source>
</reference>
<feature type="binding site" evidence="3">
    <location>
        <position position="56"/>
    </location>
    <ligand>
        <name>pyruvate</name>
        <dbReference type="ChEBI" id="CHEBI:15361"/>
    </ligand>
</feature>